<organism evidence="2 3">
    <name type="scientific">Pyrus ussuriensis x Pyrus communis</name>
    <dbReference type="NCBI Taxonomy" id="2448454"/>
    <lineage>
        <taxon>Eukaryota</taxon>
        <taxon>Viridiplantae</taxon>
        <taxon>Streptophyta</taxon>
        <taxon>Embryophyta</taxon>
        <taxon>Tracheophyta</taxon>
        <taxon>Spermatophyta</taxon>
        <taxon>Magnoliopsida</taxon>
        <taxon>eudicotyledons</taxon>
        <taxon>Gunneridae</taxon>
        <taxon>Pentapetalae</taxon>
        <taxon>rosids</taxon>
        <taxon>fabids</taxon>
        <taxon>Rosales</taxon>
        <taxon>Rosaceae</taxon>
        <taxon>Amygdaloideae</taxon>
        <taxon>Maleae</taxon>
        <taxon>Pyrus</taxon>
    </lineage>
</organism>
<evidence type="ECO:0000256" key="1">
    <source>
        <dbReference type="SAM" id="MobiDB-lite"/>
    </source>
</evidence>
<gene>
    <name evidence="2" type="ORF">D8674_031117</name>
</gene>
<reference evidence="3" key="2">
    <citation type="submission" date="2019-10" db="EMBL/GenBank/DDBJ databases">
        <title>A de novo genome assembly of a pear dwarfing rootstock.</title>
        <authorList>
            <person name="Wang F."/>
            <person name="Wang J."/>
            <person name="Li S."/>
            <person name="Zhang Y."/>
            <person name="Fang M."/>
            <person name="Ma L."/>
            <person name="Zhao Y."/>
            <person name="Jiang S."/>
        </authorList>
    </citation>
    <scope>NUCLEOTIDE SEQUENCE [LARGE SCALE GENOMIC DNA]</scope>
</reference>
<accession>A0A5N5EY64</accession>
<name>A0A5N5EY64_9ROSA</name>
<dbReference type="AlphaFoldDB" id="A0A5N5EY64"/>
<reference evidence="2 3" key="1">
    <citation type="submission" date="2019-09" db="EMBL/GenBank/DDBJ databases">
        <authorList>
            <person name="Ou C."/>
        </authorList>
    </citation>
    <scope>NUCLEOTIDE SEQUENCE [LARGE SCALE GENOMIC DNA]</scope>
    <source>
        <strain evidence="2">S2</strain>
        <tissue evidence="2">Leaf</tissue>
    </source>
</reference>
<dbReference type="Proteomes" id="UP000327157">
    <property type="component" value="Chromosome 7"/>
</dbReference>
<protein>
    <submittedName>
        <fullName evidence="2">BTB/POZ domain-containing protein</fullName>
    </submittedName>
</protein>
<evidence type="ECO:0000313" key="3">
    <source>
        <dbReference type="Proteomes" id="UP000327157"/>
    </source>
</evidence>
<keyword evidence="3" id="KW-1185">Reference proteome</keyword>
<sequence>MGGAVAGMQPNQQQVQLVDDPFLARGSRPSPPSISQIKNSRIEIDDFPGGLDGFELVSRFCYDNGRIKLKVSSVCLLHCSAIFLGMTEKLSPRNLLQKTSHFLEGLFEWSFKDVLVCLKSCLSFFDHADSSGLLDKLITALLAKIAQNSDVSNLIDTSPSSLSSPETASGFRLSSTPESIRPSSSSRAWWFDDVALLSPNIIEKLLQILGAYGPKNNSLILTFSSRKPSLYPYFSSPPSALLLRHRPIHHHHHLRDPGSWVS</sequence>
<dbReference type="PANTHER" id="PTHR32370">
    <property type="entry name" value="OS12G0117600 PROTEIN"/>
    <property type="match status" value="1"/>
</dbReference>
<dbReference type="EMBL" id="SMOL01000781">
    <property type="protein sequence ID" value="KAB2595667.1"/>
    <property type="molecule type" value="Genomic_DNA"/>
</dbReference>
<dbReference type="OrthoDB" id="1080584at2759"/>
<dbReference type="InterPro" id="IPR043454">
    <property type="entry name" value="NPH3/RPT2-like"/>
</dbReference>
<feature type="region of interest" description="Disordered" evidence="1">
    <location>
        <begin position="155"/>
        <end position="184"/>
    </location>
</feature>
<proteinExistence type="predicted"/>
<comment type="caution">
    <text evidence="2">The sequence shown here is derived from an EMBL/GenBank/DDBJ whole genome shotgun (WGS) entry which is preliminary data.</text>
</comment>
<reference evidence="2 3" key="3">
    <citation type="submission" date="2019-11" db="EMBL/GenBank/DDBJ databases">
        <title>A de novo genome assembly of a pear dwarfing rootstock.</title>
        <authorList>
            <person name="Wang F."/>
            <person name="Wang J."/>
            <person name="Li S."/>
            <person name="Zhang Y."/>
            <person name="Fang M."/>
            <person name="Ma L."/>
            <person name="Zhao Y."/>
            <person name="Jiang S."/>
        </authorList>
    </citation>
    <scope>NUCLEOTIDE SEQUENCE [LARGE SCALE GENOMIC DNA]</scope>
    <source>
        <strain evidence="2">S2</strain>
        <tissue evidence="2">Leaf</tissue>
    </source>
</reference>
<evidence type="ECO:0000313" key="2">
    <source>
        <dbReference type="EMBL" id="KAB2595667.1"/>
    </source>
</evidence>
<feature type="compositionally biased region" description="Low complexity" evidence="1">
    <location>
        <begin position="174"/>
        <end position="184"/>
    </location>
</feature>